<evidence type="ECO:0000313" key="2">
    <source>
        <dbReference type="Proteomes" id="UP000269044"/>
    </source>
</evidence>
<dbReference type="Proteomes" id="UP000269044">
    <property type="component" value="Unassembled WGS sequence"/>
</dbReference>
<dbReference type="EMBL" id="RBRA01000137">
    <property type="protein sequence ID" value="RMQ24368.1"/>
    <property type="molecule type" value="Genomic_DNA"/>
</dbReference>
<evidence type="ECO:0000313" key="1">
    <source>
        <dbReference type="EMBL" id="RMQ24368.1"/>
    </source>
</evidence>
<name>A0A3M4K4Z6_9PSED</name>
<reference evidence="1 2" key="1">
    <citation type="submission" date="2018-08" db="EMBL/GenBank/DDBJ databases">
        <title>Recombination of ecologically and evolutionarily significant loci maintains genetic cohesion in the Pseudomonas syringae species complex.</title>
        <authorList>
            <person name="Dillon M."/>
            <person name="Thakur S."/>
            <person name="Almeida R.N.D."/>
            <person name="Weir B.S."/>
            <person name="Guttman D.S."/>
        </authorList>
    </citation>
    <scope>NUCLEOTIDE SEQUENCE [LARGE SCALE GENOMIC DNA]</scope>
    <source>
        <strain evidence="1 2">ICMP 13052</strain>
    </source>
</reference>
<organism evidence="1 2">
    <name type="scientific">Pseudomonas syringae pv. delphinii</name>
    <dbReference type="NCBI Taxonomy" id="192088"/>
    <lineage>
        <taxon>Bacteria</taxon>
        <taxon>Pseudomonadati</taxon>
        <taxon>Pseudomonadota</taxon>
        <taxon>Gammaproteobacteria</taxon>
        <taxon>Pseudomonadales</taxon>
        <taxon>Pseudomonadaceae</taxon>
        <taxon>Pseudomonas</taxon>
    </lineage>
</organism>
<protein>
    <submittedName>
        <fullName evidence="1">Uncharacterized protein</fullName>
    </submittedName>
</protein>
<comment type="caution">
    <text evidence="1">The sequence shown here is derived from an EMBL/GenBank/DDBJ whole genome shotgun (WGS) entry which is preliminary data.</text>
</comment>
<gene>
    <name evidence="1" type="ORF">ALQ08_05061</name>
</gene>
<dbReference type="AlphaFoldDB" id="A0A3M4K4Z6"/>
<accession>A0A3M4K4Z6</accession>
<sequence>MCGRGGAQLQYLQQGRRVAAQGGEVLADQVQVVEALRPGQQLGLTDALGELVPGNHRLDGGVGIAAAFLCLQQRLADLGVQAHFVIDRLALLLELLLMLVFRAAEQLDQDAVVQIHQLINHGCSALQYHGGQGRITSLRLELAKVFGRHLPTLAGQLEQAVLVDVPAKAFGQVHQLKCLQPLDVFQHVPRVGFQRCLAQPGQPGDAAAGLELQQLVQLGPMRVREWFDQGAVDPPIGSRNGFRASPVDHAQRRQDASLLPQALQRLAGQQQALVGLLGQFGQLAHQGAEVGQAERGQLKVGAQFLSVLATGHIALAVLRPTRRIGLDLLGHPQDDRFGQLAVSAQRIAGVAQQAELHRKAQTVGVAAPLADQ</sequence>
<proteinExistence type="predicted"/>